<sequence length="263" mass="29981">MKTSRLLLTLSLLFLCSTANYAQSFSQEIGIIAGPVAMKSDYGLRGNSETNFGNIGLGVGLVHYINFAYRADCNCYSRDRYFNDHFKIRTELDYHVTKLEHFGKESEKNSIGGLKLRSMHGKAKVFEIGPHLEFFPRSIRDYEAGAYKFAPYISLGVHFVNYDPEVKTDLPGRIGSQANTFYEFLAPSGEDPYIDASSGTTYSIVFSAGTRYRLNDYSDLLIDLKWHSYGTDFIDGLDHDNIQNKSNEWMVWLNVGYIYYLNF</sequence>
<gene>
    <name evidence="2" type="ORF">LX95_00308</name>
</gene>
<feature type="chain" id="PRO_5016147565" description="Glutamate dehydrogenase" evidence="1">
    <location>
        <begin position="23"/>
        <end position="263"/>
    </location>
</feature>
<organism evidence="2 3">
    <name type="scientific">Mesonia algae</name>
    <dbReference type="NCBI Taxonomy" id="213248"/>
    <lineage>
        <taxon>Bacteria</taxon>
        <taxon>Pseudomonadati</taxon>
        <taxon>Bacteroidota</taxon>
        <taxon>Flavobacteriia</taxon>
        <taxon>Flavobacteriales</taxon>
        <taxon>Flavobacteriaceae</taxon>
        <taxon>Mesonia</taxon>
    </lineage>
</organism>
<name>A0A2W7IC37_9FLAO</name>
<dbReference type="EMBL" id="QKYV01000001">
    <property type="protein sequence ID" value="PZW43979.1"/>
    <property type="molecule type" value="Genomic_DNA"/>
</dbReference>
<keyword evidence="3" id="KW-1185">Reference proteome</keyword>
<dbReference type="RefSeq" id="WP_111539657.1">
    <property type="nucleotide sequence ID" value="NZ_QKYV01000001.1"/>
</dbReference>
<proteinExistence type="predicted"/>
<evidence type="ECO:0008006" key="4">
    <source>
        <dbReference type="Google" id="ProtNLM"/>
    </source>
</evidence>
<dbReference type="Proteomes" id="UP000249542">
    <property type="component" value="Unassembled WGS sequence"/>
</dbReference>
<reference evidence="2 3" key="1">
    <citation type="submission" date="2018-06" db="EMBL/GenBank/DDBJ databases">
        <title>Genomic Encyclopedia of Archaeal and Bacterial Type Strains, Phase II (KMG-II): from individual species to whole genera.</title>
        <authorList>
            <person name="Goeker M."/>
        </authorList>
    </citation>
    <scope>NUCLEOTIDE SEQUENCE [LARGE SCALE GENOMIC DNA]</scope>
    <source>
        <strain evidence="2 3">DSM 15361</strain>
    </source>
</reference>
<evidence type="ECO:0000256" key="1">
    <source>
        <dbReference type="SAM" id="SignalP"/>
    </source>
</evidence>
<dbReference type="NCBIfam" id="NF047659">
    <property type="entry name" value="THC0290_0291_fam"/>
    <property type="match status" value="1"/>
</dbReference>
<dbReference type="AlphaFoldDB" id="A0A2W7IC37"/>
<accession>A0A2W7IC37</accession>
<keyword evidence="1" id="KW-0732">Signal</keyword>
<protein>
    <recommendedName>
        <fullName evidence="4">Glutamate dehydrogenase</fullName>
    </recommendedName>
</protein>
<feature type="signal peptide" evidence="1">
    <location>
        <begin position="1"/>
        <end position="22"/>
    </location>
</feature>
<evidence type="ECO:0000313" key="3">
    <source>
        <dbReference type="Proteomes" id="UP000249542"/>
    </source>
</evidence>
<dbReference type="Gene3D" id="2.40.160.20">
    <property type="match status" value="1"/>
</dbReference>
<evidence type="ECO:0000313" key="2">
    <source>
        <dbReference type="EMBL" id="PZW43979.1"/>
    </source>
</evidence>
<comment type="caution">
    <text evidence="2">The sequence shown here is derived from an EMBL/GenBank/DDBJ whole genome shotgun (WGS) entry which is preliminary data.</text>
</comment>